<comment type="caution">
    <text evidence="3">The sequence shown here is derived from an EMBL/GenBank/DDBJ whole genome shotgun (WGS) entry which is preliminary data.</text>
</comment>
<dbReference type="Pfam" id="PF14577">
    <property type="entry name" value="SEO_C"/>
    <property type="match status" value="1"/>
</dbReference>
<reference evidence="3 4" key="1">
    <citation type="submission" date="2024-11" db="EMBL/GenBank/DDBJ databases">
        <title>Chromosome-level genome assembly of Eucalyptus globulus Labill. provides insights into its genome evolution.</title>
        <authorList>
            <person name="Li X."/>
        </authorList>
    </citation>
    <scope>NUCLEOTIDE SEQUENCE [LARGE SCALE GENOMIC DNA]</scope>
    <source>
        <strain evidence="3">CL2024</strain>
        <tissue evidence="3">Fresh tender leaves</tissue>
    </source>
</reference>
<dbReference type="InterPro" id="IPR039299">
    <property type="entry name" value="SEOA"/>
</dbReference>
<name>A0ABD3IWX1_EUCGL</name>
<evidence type="ECO:0008006" key="5">
    <source>
        <dbReference type="Google" id="ProtNLM"/>
    </source>
</evidence>
<dbReference type="InterPro" id="IPR027944">
    <property type="entry name" value="SEO_C"/>
</dbReference>
<proteinExistence type="predicted"/>
<evidence type="ECO:0000259" key="1">
    <source>
        <dbReference type="Pfam" id="PF14576"/>
    </source>
</evidence>
<keyword evidence="4" id="KW-1185">Reference proteome</keyword>
<dbReference type="InterPro" id="IPR027942">
    <property type="entry name" value="SEO_N"/>
</dbReference>
<dbReference type="EMBL" id="JBJKBG010000010">
    <property type="protein sequence ID" value="KAL3719495.1"/>
    <property type="molecule type" value="Genomic_DNA"/>
</dbReference>
<dbReference type="PANTHER" id="PTHR33232">
    <property type="entry name" value="PROTEIN SIEVE ELEMENT OCCLUSION B-LIKE"/>
    <property type="match status" value="1"/>
</dbReference>
<protein>
    <recommendedName>
        <fullName evidence="5">Protein SIEVE ELEMENT OCCLUSION B-like</fullName>
    </recommendedName>
</protein>
<dbReference type="PANTHER" id="PTHR33232:SF9">
    <property type="entry name" value="PROTEIN SIEVE ELEMENT OCCLUSION B"/>
    <property type="match status" value="1"/>
</dbReference>
<sequence length="641" mass="73894">MSTILAHLLGMDHKGKPHQVDQSMWTNLLASFDDEKFMKEMVNTHAPEEGDVDVQSLFHLVDNTLHGTTAIVDSIVNPTLSSLQGTQGSGRPSFKPLKEGFNPPLAAINEVGCQLTCKALDTKNVRQTLVSLFHELSSYSWVNKALITLSSLAVFYGDFWLLARVEPSDKLAESMAILKGLPAITKPTDPQKIQVFGVLSEMIETTLNMTQCNVDFEHDSKDVPELSTMIDVASSVYQIIISVLACSIQFTSLISMVDEFACLRKVNMIHHSIKRHYEDFLQKKREIKEYQRLQRLFNAPTDNVELINALFYIKDDPQPLFLGSKKTKDKVESLWRKNVLLLISDLKLTSHDLSILVKIYNERKFHEERYKIVWVPIIEQDGEEVIEQFQNLQLQMPWYSVHSLKLINRVAIRIIKENMIRVWGWDAFPFTGAVATDIWKRPGISWFELLATDFIFPKIQEDIKAEKYIFLYGAEEPKVIQEIEESLKKMIDDGFSIIAFNVTKSQLFWTRLESCMPSKLQTRADLHESLMQDILRLYTNFKKDGGFAVLTKGSRVVINESHVHITRVLMQYETWKKLVNVNGKTFDMVFREQFDRVYILPRCHHFYIPNMVGYIPDEVKFPVCPRMMNNIVKFECCHGAH</sequence>
<dbReference type="Proteomes" id="UP001634007">
    <property type="component" value="Unassembled WGS sequence"/>
</dbReference>
<accession>A0ABD3IWX1</accession>
<evidence type="ECO:0000313" key="4">
    <source>
        <dbReference type="Proteomes" id="UP001634007"/>
    </source>
</evidence>
<dbReference type="AlphaFoldDB" id="A0ABD3IWX1"/>
<feature type="domain" description="Sieve element occlusion C-terminal" evidence="2">
    <location>
        <begin position="484"/>
        <end position="638"/>
    </location>
</feature>
<dbReference type="Pfam" id="PF14576">
    <property type="entry name" value="SEO_N"/>
    <property type="match status" value="1"/>
</dbReference>
<evidence type="ECO:0000259" key="2">
    <source>
        <dbReference type="Pfam" id="PF14577"/>
    </source>
</evidence>
<feature type="domain" description="Sieve element occlusion N-terminal" evidence="1">
    <location>
        <begin position="32"/>
        <end position="300"/>
    </location>
</feature>
<evidence type="ECO:0000313" key="3">
    <source>
        <dbReference type="EMBL" id="KAL3719495.1"/>
    </source>
</evidence>
<organism evidence="3 4">
    <name type="scientific">Eucalyptus globulus</name>
    <name type="common">Tasmanian blue gum</name>
    <dbReference type="NCBI Taxonomy" id="34317"/>
    <lineage>
        <taxon>Eukaryota</taxon>
        <taxon>Viridiplantae</taxon>
        <taxon>Streptophyta</taxon>
        <taxon>Embryophyta</taxon>
        <taxon>Tracheophyta</taxon>
        <taxon>Spermatophyta</taxon>
        <taxon>Magnoliopsida</taxon>
        <taxon>eudicotyledons</taxon>
        <taxon>Gunneridae</taxon>
        <taxon>Pentapetalae</taxon>
        <taxon>rosids</taxon>
        <taxon>malvids</taxon>
        <taxon>Myrtales</taxon>
        <taxon>Myrtaceae</taxon>
        <taxon>Myrtoideae</taxon>
        <taxon>Eucalypteae</taxon>
        <taxon>Eucalyptus</taxon>
    </lineage>
</organism>
<gene>
    <name evidence="3" type="ORF">ACJRO7_004459</name>
</gene>